<sequence length="516" mass="58637">METSKKRKRAKEGIINPLSHAPNTLRQFTLAGYPHESPLPSQLYPGFPHRPPPNPRRLGLNNRPLSVSGVSDHTKSGDEGDDEIDLTEQETTDFDDNLGQTTAEEATDYDTSASSTSSRKKKRGGLNDGEDGTRKDRKAHEYHSQVGILVNTIRRCLTENDIPTAKRAFGLLVRAKVAGKKVDLRYERMWEMGAEIIMRKGEPVPLHSASTSSSLQQNPPPQEETERQTEFEQALAASENPGKDEQASEEEEEEETPDARLQREERNLASLKSYYEYLIQQHPFSKAHPQSTARSILDFHCALFSAEIEGCYKAHKRGLERIEETPEDEFLDHDDSHDDRLMDIDEEPSHWNDSNYDHEGLLINSSPTTKAEAKKSARIREEKNEVRLAALRRLVEIAERMDSLMEANLFARDHELLRLRAMVALYMGDLQVPPEPRTAEEDRTAKRTRDRQRQKARELLENIKSRGGRLKEYDEELLLDLEEEEYDSDGEGEGDGGEDEEGSGEETVLQMYSSLP</sequence>
<feature type="compositionally biased region" description="Basic and acidic residues" evidence="1">
    <location>
        <begin position="437"/>
        <end position="460"/>
    </location>
</feature>
<feature type="compositionally biased region" description="Low complexity" evidence="1">
    <location>
        <begin position="56"/>
        <end position="65"/>
    </location>
</feature>
<accession>A0AAN6X646</accession>
<feature type="region of interest" description="Disordered" evidence="1">
    <location>
        <begin position="1"/>
        <end position="139"/>
    </location>
</feature>
<dbReference type="InterPro" id="IPR053029">
    <property type="entry name" value="RNA_pol_I-specific_init_factor"/>
</dbReference>
<reference evidence="2" key="1">
    <citation type="journal article" date="2023" name="Mol. Phylogenet. Evol.">
        <title>Genome-scale phylogeny and comparative genomics of the fungal order Sordariales.</title>
        <authorList>
            <person name="Hensen N."/>
            <person name="Bonometti L."/>
            <person name="Westerberg I."/>
            <person name="Brannstrom I.O."/>
            <person name="Guillou S."/>
            <person name="Cros-Aarteil S."/>
            <person name="Calhoun S."/>
            <person name="Haridas S."/>
            <person name="Kuo A."/>
            <person name="Mondo S."/>
            <person name="Pangilinan J."/>
            <person name="Riley R."/>
            <person name="LaButti K."/>
            <person name="Andreopoulos B."/>
            <person name="Lipzen A."/>
            <person name="Chen C."/>
            <person name="Yan M."/>
            <person name="Daum C."/>
            <person name="Ng V."/>
            <person name="Clum A."/>
            <person name="Steindorff A."/>
            <person name="Ohm R.A."/>
            <person name="Martin F."/>
            <person name="Silar P."/>
            <person name="Natvig D.O."/>
            <person name="Lalanne C."/>
            <person name="Gautier V."/>
            <person name="Ament-Velasquez S.L."/>
            <person name="Kruys A."/>
            <person name="Hutchinson M.I."/>
            <person name="Powell A.J."/>
            <person name="Barry K."/>
            <person name="Miller A.N."/>
            <person name="Grigoriev I.V."/>
            <person name="Debuchy R."/>
            <person name="Gladieux P."/>
            <person name="Hiltunen Thoren M."/>
            <person name="Johannesson H."/>
        </authorList>
    </citation>
    <scope>NUCLEOTIDE SEQUENCE</scope>
    <source>
        <strain evidence="2">PSN309</strain>
    </source>
</reference>
<feature type="compositionally biased region" description="Acidic residues" evidence="1">
    <location>
        <begin position="477"/>
        <end position="504"/>
    </location>
</feature>
<dbReference type="PANTHER" id="PTHR28244:SF1">
    <property type="entry name" value="RNA POLYMERASE I-SPECIFIC TRANSCRIPTION INITIATION FACTOR RRN11"/>
    <property type="match status" value="1"/>
</dbReference>
<name>A0AAN6X646_9PEZI</name>
<feature type="region of interest" description="Disordered" evidence="1">
    <location>
        <begin position="432"/>
        <end position="460"/>
    </location>
</feature>
<proteinExistence type="predicted"/>
<dbReference type="GO" id="GO:0017025">
    <property type="term" value="F:TBP-class protein binding"/>
    <property type="evidence" value="ECO:0007669"/>
    <property type="project" value="TreeGrafter"/>
</dbReference>
<feature type="compositionally biased region" description="Acidic residues" evidence="1">
    <location>
        <begin position="79"/>
        <end position="96"/>
    </location>
</feature>
<dbReference type="EMBL" id="MU864350">
    <property type="protein sequence ID" value="KAK4193580.1"/>
    <property type="molecule type" value="Genomic_DNA"/>
</dbReference>
<dbReference type="PANTHER" id="PTHR28244">
    <property type="entry name" value="RNA POLYMERASE I-SPECIFIC TRANSCRIPTION INITIATION FACTOR RRN11"/>
    <property type="match status" value="1"/>
</dbReference>
<dbReference type="GO" id="GO:0001164">
    <property type="term" value="F:RNA polymerase I core promoter sequence-specific DNA binding"/>
    <property type="evidence" value="ECO:0007669"/>
    <property type="project" value="TreeGrafter"/>
</dbReference>
<comment type="caution">
    <text evidence="2">The sequence shown here is derived from an EMBL/GenBank/DDBJ whole genome shotgun (WGS) entry which is preliminary data.</text>
</comment>
<dbReference type="Proteomes" id="UP001302126">
    <property type="component" value="Unassembled WGS sequence"/>
</dbReference>
<keyword evidence="3" id="KW-1185">Reference proteome</keyword>
<evidence type="ECO:0000313" key="3">
    <source>
        <dbReference type="Proteomes" id="UP001302126"/>
    </source>
</evidence>
<feature type="compositionally biased region" description="Basic residues" evidence="1">
    <location>
        <begin position="1"/>
        <end position="10"/>
    </location>
</feature>
<dbReference type="GO" id="GO:0003743">
    <property type="term" value="F:translation initiation factor activity"/>
    <property type="evidence" value="ECO:0007669"/>
    <property type="project" value="UniProtKB-KW"/>
</dbReference>
<gene>
    <name evidence="2" type="ORF">QBC35DRAFT_519087</name>
</gene>
<evidence type="ECO:0000256" key="1">
    <source>
        <dbReference type="SAM" id="MobiDB-lite"/>
    </source>
</evidence>
<feature type="compositionally biased region" description="Acidic residues" evidence="1">
    <location>
        <begin position="247"/>
        <end position="256"/>
    </location>
</feature>
<feature type="region of interest" description="Disordered" evidence="1">
    <location>
        <begin position="205"/>
        <end position="262"/>
    </location>
</feature>
<feature type="region of interest" description="Disordered" evidence="1">
    <location>
        <begin position="477"/>
        <end position="516"/>
    </location>
</feature>
<keyword evidence="2" id="KW-0396">Initiation factor</keyword>
<organism evidence="2 3">
    <name type="scientific">Podospora australis</name>
    <dbReference type="NCBI Taxonomy" id="1536484"/>
    <lineage>
        <taxon>Eukaryota</taxon>
        <taxon>Fungi</taxon>
        <taxon>Dikarya</taxon>
        <taxon>Ascomycota</taxon>
        <taxon>Pezizomycotina</taxon>
        <taxon>Sordariomycetes</taxon>
        <taxon>Sordariomycetidae</taxon>
        <taxon>Sordariales</taxon>
        <taxon>Podosporaceae</taxon>
        <taxon>Podospora</taxon>
    </lineage>
</organism>
<dbReference type="GO" id="GO:0070860">
    <property type="term" value="C:RNA polymerase I core factor complex"/>
    <property type="evidence" value="ECO:0007669"/>
    <property type="project" value="TreeGrafter"/>
</dbReference>
<reference evidence="2" key="2">
    <citation type="submission" date="2023-05" db="EMBL/GenBank/DDBJ databases">
        <authorList>
            <consortium name="Lawrence Berkeley National Laboratory"/>
            <person name="Steindorff A."/>
            <person name="Hensen N."/>
            <person name="Bonometti L."/>
            <person name="Westerberg I."/>
            <person name="Brannstrom I.O."/>
            <person name="Guillou S."/>
            <person name="Cros-Aarteil S."/>
            <person name="Calhoun S."/>
            <person name="Haridas S."/>
            <person name="Kuo A."/>
            <person name="Mondo S."/>
            <person name="Pangilinan J."/>
            <person name="Riley R."/>
            <person name="Labutti K."/>
            <person name="Andreopoulos B."/>
            <person name="Lipzen A."/>
            <person name="Chen C."/>
            <person name="Yanf M."/>
            <person name="Daum C."/>
            <person name="Ng V."/>
            <person name="Clum A."/>
            <person name="Ohm R."/>
            <person name="Martin F."/>
            <person name="Silar P."/>
            <person name="Natvig D."/>
            <person name="Lalanne C."/>
            <person name="Gautier V."/>
            <person name="Ament-Velasquez S.L."/>
            <person name="Kruys A."/>
            <person name="Hutchinson M.I."/>
            <person name="Powell A.J."/>
            <person name="Barry K."/>
            <person name="Miller A.N."/>
            <person name="Grigoriev I.V."/>
            <person name="Debuchy R."/>
            <person name="Gladieux P."/>
            <person name="Thoren M.H."/>
            <person name="Johannesson H."/>
        </authorList>
    </citation>
    <scope>NUCLEOTIDE SEQUENCE</scope>
    <source>
        <strain evidence="2">PSN309</strain>
    </source>
</reference>
<keyword evidence="2" id="KW-0648">Protein biosynthesis</keyword>
<dbReference type="GO" id="GO:0042790">
    <property type="term" value="P:nucleolar large rRNA transcription by RNA polymerase I"/>
    <property type="evidence" value="ECO:0007669"/>
    <property type="project" value="TreeGrafter"/>
</dbReference>
<protein>
    <submittedName>
        <fullName evidence="2">RNA polymerase I-specific transcription initiation factor rrn11</fullName>
    </submittedName>
</protein>
<dbReference type="AlphaFoldDB" id="A0AAN6X646"/>
<evidence type="ECO:0000313" key="2">
    <source>
        <dbReference type="EMBL" id="KAK4193580.1"/>
    </source>
</evidence>